<keyword evidence="1" id="KW-0812">Transmembrane</keyword>
<organism evidence="2 3">
    <name type="scientific">Aureliella helgolandensis</name>
    <dbReference type="NCBI Taxonomy" id="2527968"/>
    <lineage>
        <taxon>Bacteria</taxon>
        <taxon>Pseudomonadati</taxon>
        <taxon>Planctomycetota</taxon>
        <taxon>Planctomycetia</taxon>
        <taxon>Pirellulales</taxon>
        <taxon>Pirellulaceae</taxon>
        <taxon>Aureliella</taxon>
    </lineage>
</organism>
<accession>A0A518GE13</accession>
<evidence type="ECO:0000313" key="3">
    <source>
        <dbReference type="Proteomes" id="UP000318017"/>
    </source>
</evidence>
<sequence>MTPLHSFGEFLRQTLMLVPLSWVRVLFVGSLILLLIWVLCLPKSVTTPPEGTQRWDANLKLSAALALVIQILIYAML</sequence>
<feature type="transmembrane region" description="Helical" evidence="1">
    <location>
        <begin position="59"/>
        <end position="76"/>
    </location>
</feature>
<dbReference type="Proteomes" id="UP000318017">
    <property type="component" value="Chromosome"/>
</dbReference>
<dbReference type="KEGG" id="ahel:Q31a_51760"/>
<evidence type="ECO:0000313" key="2">
    <source>
        <dbReference type="EMBL" id="QDV26797.1"/>
    </source>
</evidence>
<keyword evidence="1" id="KW-0472">Membrane</keyword>
<gene>
    <name evidence="2" type="ORF">Q31a_51760</name>
</gene>
<dbReference type="RefSeq" id="WP_145083213.1">
    <property type="nucleotide sequence ID" value="NZ_CP036298.1"/>
</dbReference>
<reference evidence="2 3" key="1">
    <citation type="submission" date="2019-02" db="EMBL/GenBank/DDBJ databases">
        <title>Deep-cultivation of Planctomycetes and their phenomic and genomic characterization uncovers novel biology.</title>
        <authorList>
            <person name="Wiegand S."/>
            <person name="Jogler M."/>
            <person name="Boedeker C."/>
            <person name="Pinto D."/>
            <person name="Vollmers J."/>
            <person name="Rivas-Marin E."/>
            <person name="Kohn T."/>
            <person name="Peeters S.H."/>
            <person name="Heuer A."/>
            <person name="Rast P."/>
            <person name="Oberbeckmann S."/>
            <person name="Bunk B."/>
            <person name="Jeske O."/>
            <person name="Meyerdierks A."/>
            <person name="Storesund J.E."/>
            <person name="Kallscheuer N."/>
            <person name="Luecker S."/>
            <person name="Lage O.M."/>
            <person name="Pohl T."/>
            <person name="Merkel B.J."/>
            <person name="Hornburger P."/>
            <person name="Mueller R.-W."/>
            <person name="Bruemmer F."/>
            <person name="Labrenz M."/>
            <person name="Spormann A.M."/>
            <person name="Op den Camp H."/>
            <person name="Overmann J."/>
            <person name="Amann R."/>
            <person name="Jetten M.S.M."/>
            <person name="Mascher T."/>
            <person name="Medema M.H."/>
            <person name="Devos D.P."/>
            <person name="Kaster A.-K."/>
            <person name="Ovreas L."/>
            <person name="Rohde M."/>
            <person name="Galperin M.Y."/>
            <person name="Jogler C."/>
        </authorList>
    </citation>
    <scope>NUCLEOTIDE SEQUENCE [LARGE SCALE GENOMIC DNA]</scope>
    <source>
        <strain evidence="2 3">Q31a</strain>
    </source>
</reference>
<proteinExistence type="predicted"/>
<keyword evidence="3" id="KW-1185">Reference proteome</keyword>
<dbReference type="AlphaFoldDB" id="A0A518GE13"/>
<dbReference type="OrthoDB" id="287977at2"/>
<keyword evidence="1" id="KW-1133">Transmembrane helix</keyword>
<dbReference type="EMBL" id="CP036298">
    <property type="protein sequence ID" value="QDV26797.1"/>
    <property type="molecule type" value="Genomic_DNA"/>
</dbReference>
<feature type="transmembrane region" description="Helical" evidence="1">
    <location>
        <begin position="21"/>
        <end position="39"/>
    </location>
</feature>
<name>A0A518GE13_9BACT</name>
<evidence type="ECO:0000256" key="1">
    <source>
        <dbReference type="SAM" id="Phobius"/>
    </source>
</evidence>
<protein>
    <submittedName>
        <fullName evidence="2">Uncharacterized protein</fullName>
    </submittedName>
</protein>